<gene>
    <name evidence="1" type="ORF">QFC20_006720</name>
</gene>
<organism evidence="1 2">
    <name type="scientific">Naganishia adeliensis</name>
    <dbReference type="NCBI Taxonomy" id="92952"/>
    <lineage>
        <taxon>Eukaryota</taxon>
        <taxon>Fungi</taxon>
        <taxon>Dikarya</taxon>
        <taxon>Basidiomycota</taxon>
        <taxon>Agaricomycotina</taxon>
        <taxon>Tremellomycetes</taxon>
        <taxon>Filobasidiales</taxon>
        <taxon>Filobasidiaceae</taxon>
        <taxon>Naganishia</taxon>
    </lineage>
</organism>
<proteinExistence type="predicted"/>
<protein>
    <submittedName>
        <fullName evidence="1">Uncharacterized protein</fullName>
    </submittedName>
</protein>
<dbReference type="EMBL" id="JASBWS010000128">
    <property type="protein sequence ID" value="KAJ9095151.1"/>
    <property type="molecule type" value="Genomic_DNA"/>
</dbReference>
<name>A0ACC2V7V5_9TREE</name>
<accession>A0ACC2V7V5</accession>
<keyword evidence="2" id="KW-1185">Reference proteome</keyword>
<evidence type="ECO:0000313" key="2">
    <source>
        <dbReference type="Proteomes" id="UP001230649"/>
    </source>
</evidence>
<comment type="caution">
    <text evidence="1">The sequence shown here is derived from an EMBL/GenBank/DDBJ whole genome shotgun (WGS) entry which is preliminary data.</text>
</comment>
<dbReference type="Proteomes" id="UP001230649">
    <property type="component" value="Unassembled WGS sequence"/>
</dbReference>
<reference evidence="1" key="1">
    <citation type="submission" date="2023-04" db="EMBL/GenBank/DDBJ databases">
        <title>Draft Genome sequencing of Naganishia species isolated from polar environments using Oxford Nanopore Technology.</title>
        <authorList>
            <person name="Leo P."/>
            <person name="Venkateswaran K."/>
        </authorList>
    </citation>
    <scope>NUCLEOTIDE SEQUENCE</scope>
    <source>
        <strain evidence="1">MNA-CCFEE 5262</strain>
    </source>
</reference>
<sequence>MKSEAEVFALVWADEWHKGLEIQKDYNFINLPRLTGYAREFGLSFDEIWFFIRSFQPDRKPLTPIAVNLACKAFVNISKRILPKVGADTGQPPTVELNMYTLFGGRRGDRFTSSGLPRIHLNYPAKIRSLEHFDNSSYDPRASRRNAKDEPESVRRGKMSYLETPSLPPPPVRPAAVGPLHAVVMGNPSVLEQRAKDVRMMGIELNRAEERRQHELQLRAREERLAEREKEMEAERERLAAEQKRRDDEQLAEKERIASSYAPGSRFDRSRAVDYGFDDHQRNAMNNDDQTTRESDFRMERGCPAPRFDNAIRRRTNGRRNAMNKGEEKGSVMDDAPSPVTPSKRQRRAPPVFADGIPAHIAAVVSKEVASAGENMDGEGAEAIAAVSEDVGGAPDGRESTPAAVDQAVVQETGIRDENSMEIDNGVAEDLVNSATDAVVSTPDDQENEAESIAPRTESEGSKSNEITPPVNESNGDNADKENLRPATSVPTSVGQKRSAGEAEIDADQEGSDKRSKTEDPAENSELQSAIEILTAASRPVLAPSLAPNLPTSSVSQAAIPPFNTLSDVEVASLRALIGHSSPQSLASPQPVESRDDEDEAAFGRVRVSMENVAEAVREMERGYEVSMRIAGTLDQSSSDDEFTEGQATTLQQKLEETRKEAKRLAEGESLVFKATRKVNGRFLYAIVVE</sequence>
<evidence type="ECO:0000313" key="1">
    <source>
        <dbReference type="EMBL" id="KAJ9095151.1"/>
    </source>
</evidence>